<organism evidence="2 3">
    <name type="scientific">Chiloscyllium punctatum</name>
    <name type="common">Brownbanded bambooshark</name>
    <name type="synonym">Hemiscyllium punctatum</name>
    <dbReference type="NCBI Taxonomy" id="137246"/>
    <lineage>
        <taxon>Eukaryota</taxon>
        <taxon>Metazoa</taxon>
        <taxon>Chordata</taxon>
        <taxon>Craniata</taxon>
        <taxon>Vertebrata</taxon>
        <taxon>Chondrichthyes</taxon>
        <taxon>Elasmobranchii</taxon>
        <taxon>Galeomorphii</taxon>
        <taxon>Galeoidea</taxon>
        <taxon>Orectolobiformes</taxon>
        <taxon>Hemiscylliidae</taxon>
        <taxon>Chiloscyllium</taxon>
    </lineage>
</organism>
<sequence>MPVILTTPEEVETWTTAPSDEALKAAAASTRRDAADRRPRCQGRPARVGGMTGKTSGR</sequence>
<reference evidence="2 3" key="1">
    <citation type="journal article" date="2018" name="Nat. Ecol. Evol.">
        <title>Shark genomes provide insights into elasmobranch evolution and the origin of vertebrates.</title>
        <authorList>
            <person name="Hara Y"/>
            <person name="Yamaguchi K"/>
            <person name="Onimaru K"/>
            <person name="Kadota M"/>
            <person name="Koyanagi M"/>
            <person name="Keeley SD"/>
            <person name="Tatsumi K"/>
            <person name="Tanaka K"/>
            <person name="Motone F"/>
            <person name="Kageyama Y"/>
            <person name="Nozu R"/>
            <person name="Adachi N"/>
            <person name="Nishimura O"/>
            <person name="Nakagawa R"/>
            <person name="Tanegashima C"/>
            <person name="Kiyatake I"/>
            <person name="Matsumoto R"/>
            <person name="Murakumo K"/>
            <person name="Nishida K"/>
            <person name="Terakita A"/>
            <person name="Kuratani S"/>
            <person name="Sato K"/>
            <person name="Hyodo S Kuraku.S."/>
        </authorList>
    </citation>
    <scope>NUCLEOTIDE SEQUENCE [LARGE SCALE GENOMIC DNA]</scope>
</reference>
<evidence type="ECO:0000313" key="2">
    <source>
        <dbReference type="EMBL" id="GCC46224.1"/>
    </source>
</evidence>
<dbReference type="EMBL" id="BEZZ01189161">
    <property type="protein sequence ID" value="GCC46224.1"/>
    <property type="molecule type" value="Genomic_DNA"/>
</dbReference>
<feature type="non-terminal residue" evidence="2">
    <location>
        <position position="58"/>
    </location>
</feature>
<protein>
    <submittedName>
        <fullName evidence="2">Uncharacterized protein</fullName>
    </submittedName>
</protein>
<proteinExistence type="predicted"/>
<keyword evidence="3" id="KW-1185">Reference proteome</keyword>
<name>A0A401TUA5_CHIPU</name>
<gene>
    <name evidence="2" type="ORF">chiPu_0030650</name>
</gene>
<feature type="compositionally biased region" description="Basic and acidic residues" evidence="1">
    <location>
        <begin position="30"/>
        <end position="39"/>
    </location>
</feature>
<feature type="region of interest" description="Disordered" evidence="1">
    <location>
        <begin position="27"/>
        <end position="58"/>
    </location>
</feature>
<accession>A0A401TUA5</accession>
<comment type="caution">
    <text evidence="2">The sequence shown here is derived from an EMBL/GenBank/DDBJ whole genome shotgun (WGS) entry which is preliminary data.</text>
</comment>
<dbReference type="Proteomes" id="UP000287033">
    <property type="component" value="Unassembled WGS sequence"/>
</dbReference>
<dbReference type="AlphaFoldDB" id="A0A401TUA5"/>
<evidence type="ECO:0000256" key="1">
    <source>
        <dbReference type="SAM" id="MobiDB-lite"/>
    </source>
</evidence>
<evidence type="ECO:0000313" key="3">
    <source>
        <dbReference type="Proteomes" id="UP000287033"/>
    </source>
</evidence>